<protein>
    <submittedName>
        <fullName evidence="1">Uncharacterized protein</fullName>
    </submittedName>
</protein>
<gene>
    <name evidence="1" type="ORF">SMTD_LOCUS10233</name>
</gene>
<organism evidence="1 2">
    <name type="scientific">Schistosoma mattheei</name>
    <dbReference type="NCBI Taxonomy" id="31246"/>
    <lineage>
        <taxon>Eukaryota</taxon>
        <taxon>Metazoa</taxon>
        <taxon>Spiralia</taxon>
        <taxon>Lophotrochozoa</taxon>
        <taxon>Platyhelminthes</taxon>
        <taxon>Trematoda</taxon>
        <taxon>Digenea</taxon>
        <taxon>Strigeidida</taxon>
        <taxon>Schistosomatoidea</taxon>
        <taxon>Schistosomatidae</taxon>
        <taxon>Schistosoma</taxon>
    </lineage>
</organism>
<proteinExistence type="predicted"/>
<name>A0A3P8DPH2_9TREM</name>
<accession>A0A3P8DPH2</accession>
<keyword evidence="2" id="KW-1185">Reference proteome</keyword>
<reference evidence="1 2" key="1">
    <citation type="submission" date="2018-11" db="EMBL/GenBank/DDBJ databases">
        <authorList>
            <consortium name="Pathogen Informatics"/>
        </authorList>
    </citation>
    <scope>NUCLEOTIDE SEQUENCE [LARGE SCALE GENOMIC DNA]</scope>
    <source>
        <strain>Denwood</strain>
        <strain evidence="2">Zambia</strain>
    </source>
</reference>
<dbReference type="AlphaFoldDB" id="A0A3P8DPH2"/>
<evidence type="ECO:0000313" key="1">
    <source>
        <dbReference type="EMBL" id="VDP53532.1"/>
    </source>
</evidence>
<dbReference type="Proteomes" id="UP000269396">
    <property type="component" value="Unassembled WGS sequence"/>
</dbReference>
<dbReference type="EMBL" id="UZAL01030398">
    <property type="protein sequence ID" value="VDP53532.1"/>
    <property type="molecule type" value="Genomic_DNA"/>
</dbReference>
<evidence type="ECO:0000313" key="2">
    <source>
        <dbReference type="Proteomes" id="UP000269396"/>
    </source>
</evidence>
<sequence length="206" mass="23718">MDWIFLPLGLPNDGEEIFLLSNDSAITNIHSFQMMQNTNLHNVNQPINLYVQPNNIPKLSKLLTDCQLSNLDKAEITLQNNKNLFIPFILESVKLLNLENSACFLAKKITKQLEEQAYSASQRSNEIGTNLSRWSDSHLYMPGLRFKKSINPDNVTPSKRIQFMELRDAYGLILDDSSWMTLTLDNSHLIGLPLNEHIRKQPYLFR</sequence>